<sequence>MGHVDYLASYLDADDTDSVDSPYRATGYPDTAQRGKEYRETDYRDPEWPETESPESPATGLAKFDLGSIPASVTPPKSWRHAAWFAVASAILVLVGLTYAAVALMTGPRKPDVVDALPGLPALPSHQQPQPPTERPTVRGDQPSSEVADTPTTVAVRRPSASRTVTVQTTTTALTPSTTGTAPSTVVSSPPPRPSTTSAAPPSRSTVTSPLLVAPANDAEVMGDLTEAYYREVTEDPDAAYALTAGHMRRAGQAEIERRYADVERVEVQQIVIDPNNGTTRSTLRVVHKDGTVTTEERELVFTYGSDPRISDERAAA</sequence>
<feature type="compositionally biased region" description="Low complexity" evidence="1">
    <location>
        <begin position="161"/>
        <end position="188"/>
    </location>
</feature>
<accession>A0A1G6Z6D1</accession>
<protein>
    <submittedName>
        <fullName evidence="3">Uncharacterized protein</fullName>
    </submittedName>
</protein>
<evidence type="ECO:0000313" key="3">
    <source>
        <dbReference type="EMBL" id="SDD97833.1"/>
    </source>
</evidence>
<evidence type="ECO:0000256" key="1">
    <source>
        <dbReference type="SAM" id="MobiDB-lite"/>
    </source>
</evidence>
<dbReference type="EMBL" id="FMZZ01000026">
    <property type="protein sequence ID" value="SDD97833.1"/>
    <property type="molecule type" value="Genomic_DNA"/>
</dbReference>
<feature type="transmembrane region" description="Helical" evidence="2">
    <location>
        <begin position="82"/>
        <end position="102"/>
    </location>
</feature>
<proteinExistence type="predicted"/>
<dbReference type="Proteomes" id="UP000199501">
    <property type="component" value="Unassembled WGS sequence"/>
</dbReference>
<dbReference type="AlphaFoldDB" id="A0A1G6Z6D1"/>
<keyword evidence="2" id="KW-0472">Membrane</keyword>
<name>A0A1G6Z6D1_9PSEU</name>
<feature type="compositionally biased region" description="Basic and acidic residues" evidence="1">
    <location>
        <begin position="33"/>
        <end position="47"/>
    </location>
</feature>
<evidence type="ECO:0000313" key="4">
    <source>
        <dbReference type="Proteomes" id="UP000199501"/>
    </source>
</evidence>
<organism evidence="3 4">
    <name type="scientific">Actinokineospora iranica</name>
    <dbReference type="NCBI Taxonomy" id="1271860"/>
    <lineage>
        <taxon>Bacteria</taxon>
        <taxon>Bacillati</taxon>
        <taxon>Actinomycetota</taxon>
        <taxon>Actinomycetes</taxon>
        <taxon>Pseudonocardiales</taxon>
        <taxon>Pseudonocardiaceae</taxon>
        <taxon>Actinokineospora</taxon>
    </lineage>
</organism>
<feature type="region of interest" description="Disordered" evidence="1">
    <location>
        <begin position="115"/>
        <end position="208"/>
    </location>
</feature>
<dbReference type="STRING" id="1271860.SAMN05216174_1266"/>
<keyword evidence="2" id="KW-0812">Transmembrane</keyword>
<keyword evidence="4" id="KW-1185">Reference proteome</keyword>
<gene>
    <name evidence="3" type="ORF">SAMN05216174_1266</name>
</gene>
<keyword evidence="2" id="KW-1133">Transmembrane helix</keyword>
<feature type="compositionally biased region" description="Polar residues" evidence="1">
    <location>
        <begin position="142"/>
        <end position="153"/>
    </location>
</feature>
<reference evidence="4" key="1">
    <citation type="submission" date="2016-10" db="EMBL/GenBank/DDBJ databases">
        <authorList>
            <person name="Varghese N."/>
            <person name="Submissions S."/>
        </authorList>
    </citation>
    <scope>NUCLEOTIDE SEQUENCE [LARGE SCALE GENOMIC DNA]</scope>
    <source>
        <strain evidence="4">IBRC-M 10403</strain>
    </source>
</reference>
<evidence type="ECO:0000256" key="2">
    <source>
        <dbReference type="SAM" id="Phobius"/>
    </source>
</evidence>
<feature type="compositionally biased region" description="Low complexity" evidence="1">
    <location>
        <begin position="195"/>
        <end position="208"/>
    </location>
</feature>
<feature type="region of interest" description="Disordered" evidence="1">
    <location>
        <begin position="14"/>
        <end position="58"/>
    </location>
</feature>